<dbReference type="SUPFAM" id="SSF50249">
    <property type="entry name" value="Nucleic acid-binding proteins"/>
    <property type="match status" value="1"/>
</dbReference>
<evidence type="ECO:0000259" key="8">
    <source>
        <dbReference type="PROSITE" id="PS51192"/>
    </source>
</evidence>
<dbReference type="Pfam" id="PF00270">
    <property type="entry name" value="DEAD"/>
    <property type="match status" value="1"/>
</dbReference>
<keyword evidence="3 10" id="KW-0378">Hydrolase</keyword>
<dbReference type="PROSITE" id="PS51192">
    <property type="entry name" value="HELICASE_ATP_BIND_1"/>
    <property type="match status" value="1"/>
</dbReference>
<name>A0A1W1CVI2_9ZZZZ</name>
<evidence type="ECO:0000256" key="3">
    <source>
        <dbReference type="ARBA" id="ARBA00022801"/>
    </source>
</evidence>
<keyword evidence="2" id="KW-0227">DNA damage</keyword>
<evidence type="ECO:0000256" key="7">
    <source>
        <dbReference type="ARBA" id="ARBA00023204"/>
    </source>
</evidence>
<dbReference type="SUPFAM" id="SSF52540">
    <property type="entry name" value="P-loop containing nucleoside triphosphate hydrolases"/>
    <property type="match status" value="1"/>
</dbReference>
<dbReference type="GO" id="GO:0005524">
    <property type="term" value="F:ATP binding"/>
    <property type="evidence" value="ECO:0007669"/>
    <property type="project" value="UniProtKB-KW"/>
</dbReference>
<dbReference type="InterPro" id="IPR012340">
    <property type="entry name" value="NA-bd_OB-fold"/>
</dbReference>
<keyword evidence="6" id="KW-0238">DNA-binding</keyword>
<dbReference type="GO" id="GO:0016787">
    <property type="term" value="F:hydrolase activity"/>
    <property type="evidence" value="ECO:0007669"/>
    <property type="project" value="UniProtKB-KW"/>
</dbReference>
<dbReference type="Gene3D" id="3.40.50.300">
    <property type="entry name" value="P-loop containing nucleotide triphosphate hydrolases"/>
    <property type="match status" value="2"/>
</dbReference>
<feature type="domain" description="Helicase ATP-binding" evidence="8">
    <location>
        <begin position="244"/>
        <end position="425"/>
    </location>
</feature>
<evidence type="ECO:0000256" key="1">
    <source>
        <dbReference type="ARBA" id="ARBA00022741"/>
    </source>
</evidence>
<dbReference type="GO" id="GO:0006281">
    <property type="term" value="P:DNA repair"/>
    <property type="evidence" value="ECO:0007669"/>
    <property type="project" value="UniProtKB-KW"/>
</dbReference>
<gene>
    <name evidence="10" type="ORF">MNB_SV-3-576</name>
</gene>
<evidence type="ECO:0000256" key="2">
    <source>
        <dbReference type="ARBA" id="ARBA00022763"/>
    </source>
</evidence>
<dbReference type="InterPro" id="IPR014001">
    <property type="entry name" value="Helicase_ATP-bd"/>
</dbReference>
<keyword evidence="5" id="KW-0067">ATP-binding</keyword>
<keyword evidence="4 10" id="KW-0347">Helicase</keyword>
<dbReference type="SMART" id="SM00490">
    <property type="entry name" value="HELICc"/>
    <property type="match status" value="1"/>
</dbReference>
<feature type="domain" description="Helicase C-terminal" evidence="9">
    <location>
        <begin position="443"/>
        <end position="599"/>
    </location>
</feature>
<accession>A0A1W1CVI2</accession>
<dbReference type="InterPro" id="IPR047112">
    <property type="entry name" value="RecG/Mfd"/>
</dbReference>
<dbReference type="Pfam" id="PF00271">
    <property type="entry name" value="Helicase_C"/>
    <property type="match status" value="1"/>
</dbReference>
<dbReference type="EMBL" id="FPHI01000044">
    <property type="protein sequence ID" value="SFV69682.1"/>
    <property type="molecule type" value="Genomic_DNA"/>
</dbReference>
<evidence type="ECO:0000313" key="10">
    <source>
        <dbReference type="EMBL" id="SFV69682.1"/>
    </source>
</evidence>
<evidence type="ECO:0000256" key="4">
    <source>
        <dbReference type="ARBA" id="ARBA00022806"/>
    </source>
</evidence>
<dbReference type="CDD" id="cd04488">
    <property type="entry name" value="RecG_wedge_OBF"/>
    <property type="match status" value="1"/>
</dbReference>
<sequence>MQHIEMEEAKQLFKKLKIHTLLDLALVIPTSYNDTTLTLKPELGKVNTLEAKVVDSAIYAGKLRVTFNLTRSNRRLSSTFFRVTPYHHKLFEVGSSHVIQGKLEEYKGYLQMSQPKSIKQIGKITPKYKTVLKESEISTLIEAYVSEQNLYNEGLDSKEVSTLMHIHFPKSMEEVYEEGTFKSEFISVLKFVEAYNHLKKLRGKRTDFPALHALTGNIQPFVENLPFTLTLEQQAVIADIQKDLANDKKAAKRMVVGDVGSGKTMVILASVMMALPHKSILMAPTSLLALQLYEEACKHLPKSVKIALVMQGKDEGDYLEADFIIGTHALLYKEDLPGASLVMVDEQHRFGTKQRAGLEALAAGYTHQYQRGQVIHDSLHSQQITNHQTPQNKTPQKPHFIQFSATPIPRTQAMMDSELLDVSLITTTPFEREVLTQTITKPDFPNLLTHIKEEIAQQHQVLIIYPLVEESTEVPYQSLEESRGFWESKFDNVYVTHGKDKDKEEVLLAFREKGDILLATTVVEVGISLPRLTLIVIVGAERLGLATLHQLRGRVGRNGLKSWCYLYSNFNASERLTQFCQTTNGFDIAKLDLKFRDSGDILDGTIQSGQKFKWLDMGEDEEVVAKAKNRLASINV</sequence>
<protein>
    <submittedName>
        <fullName evidence="10">ATP-dependent DNA helicase RecG</fullName>
        <ecNumber evidence="10">3.6.1.-</ecNumber>
    </submittedName>
</protein>
<dbReference type="EC" id="3.6.1.-" evidence="10"/>
<dbReference type="GO" id="GO:0003677">
    <property type="term" value="F:DNA binding"/>
    <property type="evidence" value="ECO:0007669"/>
    <property type="project" value="UniProtKB-KW"/>
</dbReference>
<reference evidence="10" key="1">
    <citation type="submission" date="2016-10" db="EMBL/GenBank/DDBJ databases">
        <authorList>
            <person name="de Groot N.N."/>
        </authorList>
    </citation>
    <scope>NUCLEOTIDE SEQUENCE</scope>
</reference>
<evidence type="ECO:0000256" key="5">
    <source>
        <dbReference type="ARBA" id="ARBA00022840"/>
    </source>
</evidence>
<organism evidence="10">
    <name type="scientific">hydrothermal vent metagenome</name>
    <dbReference type="NCBI Taxonomy" id="652676"/>
    <lineage>
        <taxon>unclassified sequences</taxon>
        <taxon>metagenomes</taxon>
        <taxon>ecological metagenomes</taxon>
    </lineage>
</organism>
<keyword evidence="1" id="KW-0547">Nucleotide-binding</keyword>
<dbReference type="InterPro" id="IPR027417">
    <property type="entry name" value="P-loop_NTPase"/>
</dbReference>
<dbReference type="GO" id="GO:0003678">
    <property type="term" value="F:DNA helicase activity"/>
    <property type="evidence" value="ECO:0007669"/>
    <property type="project" value="TreeGrafter"/>
</dbReference>
<dbReference type="PANTHER" id="PTHR47964:SF1">
    <property type="entry name" value="ATP-DEPENDENT DNA HELICASE HOMOLOG RECG, CHLOROPLASTIC"/>
    <property type="match status" value="1"/>
</dbReference>
<dbReference type="PANTHER" id="PTHR47964">
    <property type="entry name" value="ATP-DEPENDENT DNA HELICASE HOMOLOG RECG, CHLOROPLASTIC"/>
    <property type="match status" value="1"/>
</dbReference>
<evidence type="ECO:0000259" key="9">
    <source>
        <dbReference type="PROSITE" id="PS51194"/>
    </source>
</evidence>
<dbReference type="PROSITE" id="PS51194">
    <property type="entry name" value="HELICASE_CTER"/>
    <property type="match status" value="1"/>
</dbReference>
<proteinExistence type="predicted"/>
<evidence type="ECO:0000256" key="6">
    <source>
        <dbReference type="ARBA" id="ARBA00023125"/>
    </source>
</evidence>
<dbReference type="AlphaFoldDB" id="A0A1W1CVI2"/>
<dbReference type="InterPro" id="IPR011545">
    <property type="entry name" value="DEAD/DEAH_box_helicase_dom"/>
</dbReference>
<dbReference type="NCBIfam" id="NF008169">
    <property type="entry name" value="PRK10917.2-3"/>
    <property type="match status" value="1"/>
</dbReference>
<dbReference type="InterPro" id="IPR001650">
    <property type="entry name" value="Helicase_C-like"/>
</dbReference>
<keyword evidence="7" id="KW-0234">DNA repair</keyword>
<dbReference type="SMART" id="SM00487">
    <property type="entry name" value="DEXDc"/>
    <property type="match status" value="1"/>
</dbReference>